<organism evidence="1 2">
    <name type="scientific">Mytilus edulis</name>
    <name type="common">Blue mussel</name>
    <dbReference type="NCBI Taxonomy" id="6550"/>
    <lineage>
        <taxon>Eukaryota</taxon>
        <taxon>Metazoa</taxon>
        <taxon>Spiralia</taxon>
        <taxon>Lophotrochozoa</taxon>
        <taxon>Mollusca</taxon>
        <taxon>Bivalvia</taxon>
        <taxon>Autobranchia</taxon>
        <taxon>Pteriomorphia</taxon>
        <taxon>Mytilida</taxon>
        <taxon>Mytiloidea</taxon>
        <taxon>Mytilidae</taxon>
        <taxon>Mytilinae</taxon>
        <taxon>Mytilus</taxon>
    </lineage>
</organism>
<gene>
    <name evidence="1" type="ORF">MEDL_13471</name>
</gene>
<dbReference type="OrthoDB" id="6196156at2759"/>
<protein>
    <submittedName>
        <fullName evidence="1">Uncharacterized protein</fullName>
    </submittedName>
</protein>
<reference evidence="1" key="1">
    <citation type="submission" date="2021-03" db="EMBL/GenBank/DDBJ databases">
        <authorList>
            <person name="Bekaert M."/>
        </authorList>
    </citation>
    <scope>NUCLEOTIDE SEQUENCE</scope>
</reference>
<comment type="caution">
    <text evidence="1">The sequence shown here is derived from an EMBL/GenBank/DDBJ whole genome shotgun (WGS) entry which is preliminary data.</text>
</comment>
<sequence>MFVMTENDIQHVKGDIYHHYKCFCIVIPDELLQQYIQRLFDVLTEPSFDMDDLLENRPLMHVSFRRAVRTHMRQLARETTASIIQTSDNDFFNTMFVMTEEDIKDNVENRHECFCIMIPDDLLHQYIQRLFDVLTEPCFDMDDFPENRPLMNVSFRRAVRTHMRQLAKETVALIIQTAGDDFFNTMFVMTDEDINDNAENRHECFCILIPDDLLQNYIDRWLNNSISSYFLKSAISRNKPMVNLSFCNAVRTKMRQLSTETIASIIQTATIDFFNKMFVMTEEGIKENAENKYERFGIVIPGDVLHQYIERWFYCEKSRFGEQMYG</sequence>
<dbReference type="Proteomes" id="UP000683360">
    <property type="component" value="Unassembled WGS sequence"/>
</dbReference>
<dbReference type="EMBL" id="CAJPWZ010000697">
    <property type="protein sequence ID" value="CAG2198727.1"/>
    <property type="molecule type" value="Genomic_DNA"/>
</dbReference>
<name>A0A8S3QVA3_MYTED</name>
<accession>A0A8S3QVA3</accession>
<keyword evidence="2" id="KW-1185">Reference proteome</keyword>
<dbReference type="AlphaFoldDB" id="A0A8S3QVA3"/>
<evidence type="ECO:0000313" key="2">
    <source>
        <dbReference type="Proteomes" id="UP000683360"/>
    </source>
</evidence>
<proteinExistence type="predicted"/>
<evidence type="ECO:0000313" key="1">
    <source>
        <dbReference type="EMBL" id="CAG2198727.1"/>
    </source>
</evidence>